<protein>
    <submittedName>
        <fullName evidence="2">Uncharacterized protein</fullName>
    </submittedName>
</protein>
<evidence type="ECO:0000256" key="1">
    <source>
        <dbReference type="SAM" id="MobiDB-lite"/>
    </source>
</evidence>
<feature type="compositionally biased region" description="Polar residues" evidence="1">
    <location>
        <begin position="64"/>
        <end position="78"/>
    </location>
</feature>
<proteinExistence type="predicted"/>
<comment type="caution">
    <text evidence="2">The sequence shown here is derived from an EMBL/GenBank/DDBJ whole genome shotgun (WGS) entry which is preliminary data.</text>
</comment>
<accession>A0AAD4MMC6</accession>
<keyword evidence="3" id="KW-1185">Reference proteome</keyword>
<name>A0AAD4MMC6_9BILA</name>
<evidence type="ECO:0000313" key="2">
    <source>
        <dbReference type="EMBL" id="KAI1698612.1"/>
    </source>
</evidence>
<dbReference type="EMBL" id="JAKKPZ010000211">
    <property type="protein sequence ID" value="KAI1698612.1"/>
    <property type="molecule type" value="Genomic_DNA"/>
</dbReference>
<evidence type="ECO:0000313" key="3">
    <source>
        <dbReference type="Proteomes" id="UP001201812"/>
    </source>
</evidence>
<feature type="region of interest" description="Disordered" evidence="1">
    <location>
        <begin position="52"/>
        <end position="78"/>
    </location>
</feature>
<sequence>MTTQYSQDRREIGWITGPYPSTTGVNAVEAVYAYPAVNISVPPVPPNIATTTPPLPYDLHQTPGVPTTTSQHVSNEVQSTPSIVCRTNYCYAGPGKLNAGINDSY</sequence>
<dbReference type="Proteomes" id="UP001201812">
    <property type="component" value="Unassembled WGS sequence"/>
</dbReference>
<organism evidence="2 3">
    <name type="scientific">Ditylenchus destructor</name>
    <dbReference type="NCBI Taxonomy" id="166010"/>
    <lineage>
        <taxon>Eukaryota</taxon>
        <taxon>Metazoa</taxon>
        <taxon>Ecdysozoa</taxon>
        <taxon>Nematoda</taxon>
        <taxon>Chromadorea</taxon>
        <taxon>Rhabditida</taxon>
        <taxon>Tylenchina</taxon>
        <taxon>Tylenchomorpha</taxon>
        <taxon>Sphaerularioidea</taxon>
        <taxon>Anguinidae</taxon>
        <taxon>Anguininae</taxon>
        <taxon>Ditylenchus</taxon>
    </lineage>
</organism>
<reference evidence="2" key="1">
    <citation type="submission" date="2022-01" db="EMBL/GenBank/DDBJ databases">
        <title>Genome Sequence Resource for Two Populations of Ditylenchus destructor, the Migratory Endoparasitic Phytonematode.</title>
        <authorList>
            <person name="Zhang H."/>
            <person name="Lin R."/>
            <person name="Xie B."/>
        </authorList>
    </citation>
    <scope>NUCLEOTIDE SEQUENCE</scope>
    <source>
        <strain evidence="2">BazhouSP</strain>
    </source>
</reference>
<gene>
    <name evidence="2" type="ORF">DdX_17819</name>
</gene>
<dbReference type="AlphaFoldDB" id="A0AAD4MMC6"/>